<name>A0A085N4V6_9BILA</name>
<reference evidence="2" key="1">
    <citation type="journal article" date="2014" name="Nat. Genet.">
        <title>Genome and transcriptome of the porcine whipworm Trichuris suis.</title>
        <authorList>
            <person name="Jex A.R."/>
            <person name="Nejsum P."/>
            <person name="Schwarz E.M."/>
            <person name="Hu L."/>
            <person name="Young N.D."/>
            <person name="Hall R.S."/>
            <person name="Korhonen P.K."/>
            <person name="Liao S."/>
            <person name="Thamsborg S."/>
            <person name="Xia J."/>
            <person name="Xu P."/>
            <person name="Wang S."/>
            <person name="Scheerlinck J.P."/>
            <person name="Hofmann A."/>
            <person name="Sternberg P.W."/>
            <person name="Wang J."/>
            <person name="Gasser R.B."/>
        </authorList>
    </citation>
    <scope>NUCLEOTIDE SEQUENCE [LARGE SCALE GENOMIC DNA]</scope>
    <source>
        <strain evidence="2">DCEP-RM93F</strain>
    </source>
</reference>
<evidence type="ECO:0000259" key="1">
    <source>
        <dbReference type="Pfam" id="PF17906"/>
    </source>
</evidence>
<dbReference type="GO" id="GO:0000793">
    <property type="term" value="C:condensed chromosome"/>
    <property type="evidence" value="ECO:0007669"/>
    <property type="project" value="TreeGrafter"/>
</dbReference>
<dbReference type="GO" id="GO:0044774">
    <property type="term" value="P:mitotic DNA integrity checkpoint signaling"/>
    <property type="evidence" value="ECO:0007669"/>
    <property type="project" value="TreeGrafter"/>
</dbReference>
<dbReference type="Pfam" id="PF17906">
    <property type="entry name" value="HTH_48"/>
    <property type="match status" value="1"/>
</dbReference>
<dbReference type="GO" id="GO:0003697">
    <property type="term" value="F:single-stranded DNA binding"/>
    <property type="evidence" value="ECO:0007669"/>
    <property type="project" value="TreeGrafter"/>
</dbReference>
<dbReference type="Proteomes" id="UP000030758">
    <property type="component" value="Unassembled WGS sequence"/>
</dbReference>
<dbReference type="PANTHER" id="PTHR46060">
    <property type="entry name" value="MARINER MOS1 TRANSPOSASE-LIKE PROTEIN"/>
    <property type="match status" value="1"/>
</dbReference>
<dbReference type="InterPro" id="IPR001888">
    <property type="entry name" value="Transposase_1"/>
</dbReference>
<protein>
    <recommendedName>
        <fullName evidence="1">Mos1 transposase HTH domain-containing protein</fullName>
    </recommendedName>
</protein>
<dbReference type="AlphaFoldDB" id="A0A085N4V6"/>
<proteinExistence type="predicted"/>
<dbReference type="GO" id="GO:0000014">
    <property type="term" value="F:single-stranded DNA endodeoxyribonuclease activity"/>
    <property type="evidence" value="ECO:0007669"/>
    <property type="project" value="TreeGrafter"/>
</dbReference>
<dbReference type="GO" id="GO:0044547">
    <property type="term" value="F:DNA topoisomerase binding"/>
    <property type="evidence" value="ECO:0007669"/>
    <property type="project" value="TreeGrafter"/>
</dbReference>
<dbReference type="Gene3D" id="3.30.420.10">
    <property type="entry name" value="Ribonuclease H-like superfamily/Ribonuclease H"/>
    <property type="match status" value="1"/>
</dbReference>
<dbReference type="GO" id="GO:0046975">
    <property type="term" value="F:histone H3K36 methyltransferase activity"/>
    <property type="evidence" value="ECO:0007669"/>
    <property type="project" value="TreeGrafter"/>
</dbReference>
<dbReference type="Pfam" id="PF01359">
    <property type="entry name" value="Transposase_1"/>
    <property type="match status" value="1"/>
</dbReference>
<dbReference type="InterPro" id="IPR036397">
    <property type="entry name" value="RNaseH_sf"/>
</dbReference>
<dbReference type="GO" id="GO:0015074">
    <property type="term" value="P:DNA integration"/>
    <property type="evidence" value="ECO:0007669"/>
    <property type="project" value="TreeGrafter"/>
</dbReference>
<feature type="domain" description="Mos1 transposase HTH" evidence="1">
    <location>
        <begin position="24"/>
        <end position="62"/>
    </location>
</feature>
<dbReference type="GO" id="GO:0042800">
    <property type="term" value="F:histone H3K4 methyltransferase activity"/>
    <property type="evidence" value="ECO:0007669"/>
    <property type="project" value="TreeGrafter"/>
</dbReference>
<dbReference type="GO" id="GO:0031297">
    <property type="term" value="P:replication fork processing"/>
    <property type="evidence" value="ECO:0007669"/>
    <property type="project" value="TreeGrafter"/>
</dbReference>
<dbReference type="InterPro" id="IPR052709">
    <property type="entry name" value="Transposase-MT_Hybrid"/>
</dbReference>
<dbReference type="GO" id="GO:0035861">
    <property type="term" value="C:site of double-strand break"/>
    <property type="evidence" value="ECO:0007669"/>
    <property type="project" value="TreeGrafter"/>
</dbReference>
<dbReference type="GO" id="GO:0005634">
    <property type="term" value="C:nucleus"/>
    <property type="evidence" value="ECO:0007669"/>
    <property type="project" value="TreeGrafter"/>
</dbReference>
<dbReference type="GO" id="GO:0006303">
    <property type="term" value="P:double-strand break repair via nonhomologous end joining"/>
    <property type="evidence" value="ECO:0007669"/>
    <property type="project" value="TreeGrafter"/>
</dbReference>
<dbReference type="Gene3D" id="1.10.10.1450">
    <property type="match status" value="1"/>
</dbReference>
<dbReference type="GO" id="GO:0003690">
    <property type="term" value="F:double-stranded DNA binding"/>
    <property type="evidence" value="ECO:0007669"/>
    <property type="project" value="TreeGrafter"/>
</dbReference>
<dbReference type="EMBL" id="KL367555">
    <property type="protein sequence ID" value="KFD64502.1"/>
    <property type="molecule type" value="Genomic_DNA"/>
</dbReference>
<organism evidence="2">
    <name type="scientific">Trichuris suis</name>
    <name type="common">pig whipworm</name>
    <dbReference type="NCBI Taxonomy" id="68888"/>
    <lineage>
        <taxon>Eukaryota</taxon>
        <taxon>Metazoa</taxon>
        <taxon>Ecdysozoa</taxon>
        <taxon>Nematoda</taxon>
        <taxon>Enoplea</taxon>
        <taxon>Dorylaimia</taxon>
        <taxon>Trichinellida</taxon>
        <taxon>Trichuridae</taxon>
        <taxon>Trichuris</taxon>
    </lineage>
</organism>
<dbReference type="PANTHER" id="PTHR46060:SF1">
    <property type="entry name" value="MARINER MOS1 TRANSPOSASE-LIKE PROTEIN"/>
    <property type="match status" value="1"/>
</dbReference>
<dbReference type="InterPro" id="IPR041426">
    <property type="entry name" value="Mos1_HTH"/>
</dbReference>
<gene>
    <name evidence="2" type="ORF">M514_12998</name>
</gene>
<sequence>MTTGIDQYKDKLVSVITGDGRHILYDEGLSAAATAEKIQAVYGEETISDLAARKCFSRFREGSFDVSDSARSGRRSDFDEERLNALAHEDPRQSTLELSEKVGCGHVTWDCEGVVHFELLPKNQTIIATIYVDQFRRLASAVQQKRQRQQHPIMLQQVNPWSHTATITKTTIHELGWEGLPHLGYSSDLAPTDYYLFRSLVVKLRGVSLNNDEELQKWLSDFFNSKPPQFYRFRAVQLASRWEDLMSSEGEYILD</sequence>
<dbReference type="GO" id="GO:0000729">
    <property type="term" value="P:DNA double-strand break processing"/>
    <property type="evidence" value="ECO:0007669"/>
    <property type="project" value="TreeGrafter"/>
</dbReference>
<evidence type="ECO:0000313" key="2">
    <source>
        <dbReference type="EMBL" id="KFD64502.1"/>
    </source>
</evidence>
<accession>A0A085N4V6</accession>